<feature type="domain" description="Transcriptional regulator LacI/GalR-like sensor" evidence="5">
    <location>
        <begin position="126"/>
        <end position="273"/>
    </location>
</feature>
<dbReference type="InterPro" id="IPR046335">
    <property type="entry name" value="LacI/GalR-like_sensor"/>
</dbReference>
<evidence type="ECO:0000256" key="2">
    <source>
        <dbReference type="ARBA" id="ARBA00023125"/>
    </source>
</evidence>
<sequence>MRGNSHCPLKEADARRPHRCRPGLEPGGAPEPGRRRARGHDGPRLRGGRGPGADPAAELVGVRAAGGAGAHHEGVPRGDPGPGLRRTAGLLGLLGQRDGGAGGDGLPVLARTREAGADQLGLGGSTLRDRRTGFVAEHAHHHVPHDPANEFRATRSTVPGSHATPDDDVRALVGYLTDRPDLQAVVVTEYHLAVLVREADEQVGLRVPQDLSIVCFDHPGRLFDRGSFEFTHIEQDEAAMGTEAVRIARELVADRGRVQRVALETRLVVGGSTVDVRR</sequence>
<name>A0A2U1ZW74_9MICO</name>
<evidence type="ECO:0000256" key="3">
    <source>
        <dbReference type="ARBA" id="ARBA00023163"/>
    </source>
</evidence>
<dbReference type="Proteomes" id="UP000245166">
    <property type="component" value="Unassembled WGS sequence"/>
</dbReference>
<dbReference type="GO" id="GO:0003677">
    <property type="term" value="F:DNA binding"/>
    <property type="evidence" value="ECO:0007669"/>
    <property type="project" value="UniProtKB-KW"/>
</dbReference>
<evidence type="ECO:0000256" key="1">
    <source>
        <dbReference type="ARBA" id="ARBA00023015"/>
    </source>
</evidence>
<evidence type="ECO:0000313" key="7">
    <source>
        <dbReference type="Proteomes" id="UP000245166"/>
    </source>
</evidence>
<keyword evidence="1" id="KW-0805">Transcription regulation</keyword>
<evidence type="ECO:0000313" key="6">
    <source>
        <dbReference type="EMBL" id="PWD51221.1"/>
    </source>
</evidence>
<comment type="caution">
    <text evidence="6">The sequence shown here is derived from an EMBL/GenBank/DDBJ whole genome shotgun (WGS) entry which is preliminary data.</text>
</comment>
<evidence type="ECO:0000259" key="5">
    <source>
        <dbReference type="Pfam" id="PF13377"/>
    </source>
</evidence>
<keyword evidence="2" id="KW-0238">DNA-binding</keyword>
<feature type="region of interest" description="Disordered" evidence="4">
    <location>
        <begin position="145"/>
        <end position="165"/>
    </location>
</feature>
<feature type="region of interest" description="Disordered" evidence="4">
    <location>
        <begin position="1"/>
        <end position="56"/>
    </location>
</feature>
<dbReference type="InterPro" id="IPR028082">
    <property type="entry name" value="Peripla_BP_I"/>
</dbReference>
<dbReference type="SUPFAM" id="SSF53822">
    <property type="entry name" value="Periplasmic binding protein-like I"/>
    <property type="match status" value="1"/>
</dbReference>
<accession>A0A2U1ZW74</accession>
<dbReference type="AlphaFoldDB" id="A0A2U1ZW74"/>
<dbReference type="EMBL" id="PYHR01000002">
    <property type="protein sequence ID" value="PWD51221.1"/>
    <property type="molecule type" value="Genomic_DNA"/>
</dbReference>
<proteinExistence type="predicted"/>
<protein>
    <recommendedName>
        <fullName evidence="5">Transcriptional regulator LacI/GalR-like sensor domain-containing protein</fullName>
    </recommendedName>
</protein>
<organism evidence="6 7">
    <name type="scientific">Serinibacter arcticus</name>
    <dbReference type="NCBI Taxonomy" id="1655435"/>
    <lineage>
        <taxon>Bacteria</taxon>
        <taxon>Bacillati</taxon>
        <taxon>Actinomycetota</taxon>
        <taxon>Actinomycetes</taxon>
        <taxon>Micrococcales</taxon>
        <taxon>Beutenbergiaceae</taxon>
        <taxon>Serinibacter</taxon>
    </lineage>
</organism>
<evidence type="ECO:0000256" key="4">
    <source>
        <dbReference type="SAM" id="MobiDB-lite"/>
    </source>
</evidence>
<reference evidence="6 7" key="1">
    <citation type="submission" date="2018-03" db="EMBL/GenBank/DDBJ databases">
        <title>Genome assembly of novel Miniimonas species PCH200.</title>
        <authorList>
            <person name="Thakur V."/>
            <person name="Kumar V."/>
            <person name="Singh D."/>
        </authorList>
    </citation>
    <scope>NUCLEOTIDE SEQUENCE [LARGE SCALE GENOMIC DNA]</scope>
    <source>
        <strain evidence="6 7">PCH200</strain>
    </source>
</reference>
<gene>
    <name evidence="6" type="ORF">C8046_11725</name>
</gene>
<dbReference type="Gene3D" id="3.40.50.2300">
    <property type="match status" value="1"/>
</dbReference>
<keyword evidence="7" id="KW-1185">Reference proteome</keyword>
<keyword evidence="3" id="KW-0804">Transcription</keyword>
<dbReference type="Pfam" id="PF13377">
    <property type="entry name" value="Peripla_BP_3"/>
    <property type="match status" value="1"/>
</dbReference>